<evidence type="ECO:0000256" key="1">
    <source>
        <dbReference type="SAM" id="Phobius"/>
    </source>
</evidence>
<dbReference type="RefSeq" id="WP_145357433.1">
    <property type="nucleotide sequence ID" value="NZ_CP036265.1"/>
</dbReference>
<feature type="transmembrane region" description="Helical" evidence="1">
    <location>
        <begin position="65"/>
        <end position="84"/>
    </location>
</feature>
<protein>
    <submittedName>
        <fullName evidence="2">Uncharacterized protein</fullName>
    </submittedName>
</protein>
<reference evidence="2 3" key="1">
    <citation type="submission" date="2019-02" db="EMBL/GenBank/DDBJ databases">
        <title>Deep-cultivation of Planctomycetes and their phenomic and genomic characterization uncovers novel biology.</title>
        <authorList>
            <person name="Wiegand S."/>
            <person name="Jogler M."/>
            <person name="Boedeker C."/>
            <person name="Pinto D."/>
            <person name="Vollmers J."/>
            <person name="Rivas-Marin E."/>
            <person name="Kohn T."/>
            <person name="Peeters S.H."/>
            <person name="Heuer A."/>
            <person name="Rast P."/>
            <person name="Oberbeckmann S."/>
            <person name="Bunk B."/>
            <person name="Jeske O."/>
            <person name="Meyerdierks A."/>
            <person name="Storesund J.E."/>
            <person name="Kallscheuer N."/>
            <person name="Luecker S."/>
            <person name="Lage O.M."/>
            <person name="Pohl T."/>
            <person name="Merkel B.J."/>
            <person name="Hornburger P."/>
            <person name="Mueller R.-W."/>
            <person name="Bruemmer F."/>
            <person name="Labrenz M."/>
            <person name="Spormann A.M."/>
            <person name="Op den Camp H."/>
            <person name="Overmann J."/>
            <person name="Amann R."/>
            <person name="Jetten M.S.M."/>
            <person name="Mascher T."/>
            <person name="Medema M.H."/>
            <person name="Devos D.P."/>
            <person name="Kaster A.-K."/>
            <person name="Ovreas L."/>
            <person name="Rohde M."/>
            <person name="Galperin M.Y."/>
            <person name="Jogler C."/>
        </authorList>
    </citation>
    <scope>NUCLEOTIDE SEQUENCE [LARGE SCALE GENOMIC DNA]</scope>
    <source>
        <strain evidence="2 3">CA12</strain>
    </source>
</reference>
<gene>
    <name evidence="2" type="ORF">CA12_06220</name>
</gene>
<evidence type="ECO:0000313" key="2">
    <source>
        <dbReference type="EMBL" id="QDT14547.1"/>
    </source>
</evidence>
<dbReference type="EMBL" id="CP036265">
    <property type="protein sequence ID" value="QDT14547.1"/>
    <property type="molecule type" value="Genomic_DNA"/>
</dbReference>
<keyword evidence="1" id="KW-0812">Transmembrane</keyword>
<dbReference type="Proteomes" id="UP000318741">
    <property type="component" value="Chromosome"/>
</dbReference>
<name>A0A517P591_9PLAN</name>
<keyword evidence="1" id="KW-1133">Transmembrane helix</keyword>
<keyword evidence="1" id="KW-0472">Membrane</keyword>
<evidence type="ECO:0000313" key="3">
    <source>
        <dbReference type="Proteomes" id="UP000318741"/>
    </source>
</evidence>
<dbReference type="KEGG" id="acaf:CA12_06220"/>
<organism evidence="2 3">
    <name type="scientific">Alienimonas californiensis</name>
    <dbReference type="NCBI Taxonomy" id="2527989"/>
    <lineage>
        <taxon>Bacteria</taxon>
        <taxon>Pseudomonadati</taxon>
        <taxon>Planctomycetota</taxon>
        <taxon>Planctomycetia</taxon>
        <taxon>Planctomycetales</taxon>
        <taxon>Planctomycetaceae</taxon>
        <taxon>Alienimonas</taxon>
    </lineage>
</organism>
<dbReference type="AlphaFoldDB" id="A0A517P591"/>
<feature type="transmembrane region" description="Helical" evidence="1">
    <location>
        <begin position="7"/>
        <end position="30"/>
    </location>
</feature>
<sequence length="135" mass="14395">MNAVYRFAWTAAAVGWTGPVASYLGVLSALLAGERWVGYAVGGGLSGLSAGLGWWLSGRVRSRRACLWLIPLGLLIAAAGWPWAAEVWIARNDPPWFAPIDERLAGLGTAGLCWGGLYLSLAGAWGRWVLNGRAR</sequence>
<accession>A0A517P591</accession>
<feature type="transmembrane region" description="Helical" evidence="1">
    <location>
        <begin position="36"/>
        <end position="56"/>
    </location>
</feature>
<keyword evidence="3" id="KW-1185">Reference proteome</keyword>
<proteinExistence type="predicted"/>
<feature type="transmembrane region" description="Helical" evidence="1">
    <location>
        <begin position="104"/>
        <end position="130"/>
    </location>
</feature>